<dbReference type="AlphaFoldDB" id="A0A9D2LUF1"/>
<organism evidence="1 2">
    <name type="scientific">Candidatus Blautia faecavium</name>
    <dbReference type="NCBI Taxonomy" id="2838487"/>
    <lineage>
        <taxon>Bacteria</taxon>
        <taxon>Bacillati</taxon>
        <taxon>Bacillota</taxon>
        <taxon>Clostridia</taxon>
        <taxon>Lachnospirales</taxon>
        <taxon>Lachnospiraceae</taxon>
        <taxon>Blautia</taxon>
    </lineage>
</organism>
<accession>A0A9D2LUF1</accession>
<sequence length="124" mass="13904">MEENKVSLTALDQMVSGEQSQLLKAVIPYLPPKGQQLFSIYAKAMEFINTMAVFSSPKSMQMCAAVQEEPLEMLQNIRSCCYGESRQKLDKIANLMTMAQIVFIMQEEPKGEDISYGSGLEEQP</sequence>
<evidence type="ECO:0000313" key="1">
    <source>
        <dbReference type="EMBL" id="HJB29306.1"/>
    </source>
</evidence>
<protein>
    <submittedName>
        <fullName evidence="1">Uncharacterized protein</fullName>
    </submittedName>
</protein>
<gene>
    <name evidence="1" type="ORF">IAA06_11010</name>
</gene>
<dbReference type="Proteomes" id="UP000823842">
    <property type="component" value="Unassembled WGS sequence"/>
</dbReference>
<reference evidence="1" key="2">
    <citation type="submission" date="2021-04" db="EMBL/GenBank/DDBJ databases">
        <authorList>
            <person name="Gilroy R."/>
        </authorList>
    </citation>
    <scope>NUCLEOTIDE SEQUENCE</scope>
    <source>
        <strain evidence="1">ChiSjej1B19-5720</strain>
    </source>
</reference>
<comment type="caution">
    <text evidence="1">The sequence shown here is derived from an EMBL/GenBank/DDBJ whole genome shotgun (WGS) entry which is preliminary data.</text>
</comment>
<evidence type="ECO:0000313" key="2">
    <source>
        <dbReference type="Proteomes" id="UP000823842"/>
    </source>
</evidence>
<reference evidence="1" key="1">
    <citation type="journal article" date="2021" name="PeerJ">
        <title>Extensive microbial diversity within the chicken gut microbiome revealed by metagenomics and culture.</title>
        <authorList>
            <person name="Gilroy R."/>
            <person name="Ravi A."/>
            <person name="Getino M."/>
            <person name="Pursley I."/>
            <person name="Horton D.L."/>
            <person name="Alikhan N.F."/>
            <person name="Baker D."/>
            <person name="Gharbi K."/>
            <person name="Hall N."/>
            <person name="Watson M."/>
            <person name="Adriaenssens E.M."/>
            <person name="Foster-Nyarko E."/>
            <person name="Jarju S."/>
            <person name="Secka A."/>
            <person name="Antonio M."/>
            <person name="Oren A."/>
            <person name="Chaudhuri R.R."/>
            <person name="La Ragione R."/>
            <person name="Hildebrand F."/>
            <person name="Pallen M.J."/>
        </authorList>
    </citation>
    <scope>NUCLEOTIDE SEQUENCE</scope>
    <source>
        <strain evidence="1">ChiSjej1B19-5720</strain>
    </source>
</reference>
<proteinExistence type="predicted"/>
<name>A0A9D2LUF1_9FIRM</name>
<dbReference type="EMBL" id="DWYZ01000207">
    <property type="protein sequence ID" value="HJB29306.1"/>
    <property type="molecule type" value="Genomic_DNA"/>
</dbReference>